<dbReference type="PANTHER" id="PTHR46018">
    <property type="entry name" value="ZINC PHOSPHODIESTERASE ELAC PROTEIN 1"/>
    <property type="match status" value="1"/>
</dbReference>
<reference evidence="2 3" key="1">
    <citation type="submission" date="2024-03" db="EMBL/GenBank/DDBJ databases">
        <title>Human intestinal bacterial collection.</title>
        <authorList>
            <person name="Pauvert C."/>
            <person name="Hitch T.C.A."/>
            <person name="Clavel T."/>
        </authorList>
    </citation>
    <scope>NUCLEOTIDE SEQUENCE [LARGE SCALE GENOMIC DNA]</scope>
    <source>
        <strain evidence="2 3">CLA-AA-H78B</strain>
    </source>
</reference>
<dbReference type="SUPFAM" id="SSF56281">
    <property type="entry name" value="Metallo-hydrolase/oxidoreductase"/>
    <property type="match status" value="1"/>
</dbReference>
<dbReference type="Gene3D" id="3.60.15.10">
    <property type="entry name" value="Ribonuclease Z/Hydroxyacylglutathione hydrolase-like"/>
    <property type="match status" value="1"/>
</dbReference>
<keyword evidence="1" id="KW-0255">Endonuclease</keyword>
<name>A0ABV1I5N5_9FIRM</name>
<dbReference type="EMBL" id="JBBMFC010000051">
    <property type="protein sequence ID" value="MEQ2580145.1"/>
    <property type="molecule type" value="Genomic_DNA"/>
</dbReference>
<dbReference type="PANTHER" id="PTHR46018:SF2">
    <property type="entry name" value="ZINC PHOSPHODIESTERASE ELAC PROTEIN 1"/>
    <property type="match status" value="1"/>
</dbReference>
<dbReference type="RefSeq" id="WP_349145209.1">
    <property type="nucleotide sequence ID" value="NZ_JBBMFC010000051.1"/>
</dbReference>
<evidence type="ECO:0000256" key="1">
    <source>
        <dbReference type="ARBA" id="ARBA00022759"/>
    </source>
</evidence>
<gene>
    <name evidence="2" type="ORF">WMO62_15160</name>
</gene>
<protein>
    <submittedName>
        <fullName evidence="2">MBL fold metallo-hydrolase</fullName>
    </submittedName>
</protein>
<dbReference type="InterPro" id="IPR036866">
    <property type="entry name" value="RibonucZ/Hydroxyglut_hydro"/>
</dbReference>
<organism evidence="2 3">
    <name type="scientific">Hominiventricola aquisgranensis</name>
    <dbReference type="NCBI Taxonomy" id="3133164"/>
    <lineage>
        <taxon>Bacteria</taxon>
        <taxon>Bacillati</taxon>
        <taxon>Bacillota</taxon>
        <taxon>Clostridia</taxon>
        <taxon>Lachnospirales</taxon>
        <taxon>Lachnospiraceae</taxon>
        <taxon>Hominiventricola</taxon>
    </lineage>
</organism>
<dbReference type="Pfam" id="PF23023">
    <property type="entry name" value="Anti-Pycsar_Apyc1"/>
    <property type="match status" value="1"/>
</dbReference>
<keyword evidence="1" id="KW-0378">Hydrolase</keyword>
<evidence type="ECO:0000313" key="2">
    <source>
        <dbReference type="EMBL" id="MEQ2580145.1"/>
    </source>
</evidence>
<keyword evidence="1" id="KW-0540">Nuclease</keyword>
<evidence type="ECO:0000313" key="3">
    <source>
        <dbReference type="Proteomes" id="UP001470288"/>
    </source>
</evidence>
<proteinExistence type="predicted"/>
<keyword evidence="3" id="KW-1185">Reference proteome</keyword>
<sequence>MAIAKRIHVLGTGVAIVRKYYNTAFILEDESSYFLVDGMGGIDILRRFDEMKLDWQKLHHAFLSHTHTDHSLGMVYVLRYVAFLMRLNQYDGDFHLYTHKVAYNKIRKVCELILDPHETRYFDDRIIFHVVEDREEKLIWNLRFHFFDIQSTKEAQFGFKAEAPDGSNLVFCGDEPICESVEEIARNADWLCAEAYCLYEEREIETPYRYHHSTVKDEAELAEKLQVKHLILWHTIDRGYPNRKKLYTKEASAYYSGDVIVPDDGEIIDLK</sequence>
<dbReference type="Proteomes" id="UP001470288">
    <property type="component" value="Unassembled WGS sequence"/>
</dbReference>
<accession>A0ABV1I5N5</accession>
<comment type="caution">
    <text evidence="2">The sequence shown here is derived from an EMBL/GenBank/DDBJ whole genome shotgun (WGS) entry which is preliminary data.</text>
</comment>